<evidence type="ECO:0000256" key="4">
    <source>
        <dbReference type="ARBA" id="ARBA00049194"/>
    </source>
</evidence>
<keyword evidence="9" id="KW-1185">Reference proteome</keyword>
<gene>
    <name evidence="8" type="ORF">GCM10023215_61730</name>
</gene>
<comment type="similarity">
    <text evidence="1 6">Belongs to the aldehyde dehydrogenase family.</text>
</comment>
<comment type="catalytic activity">
    <reaction evidence="4">
        <text>an aldehyde + NAD(+) + H2O = a carboxylate + NADH + 2 H(+)</text>
        <dbReference type="Rhea" id="RHEA:16185"/>
        <dbReference type="ChEBI" id="CHEBI:15377"/>
        <dbReference type="ChEBI" id="CHEBI:15378"/>
        <dbReference type="ChEBI" id="CHEBI:17478"/>
        <dbReference type="ChEBI" id="CHEBI:29067"/>
        <dbReference type="ChEBI" id="CHEBI:57540"/>
        <dbReference type="ChEBI" id="CHEBI:57945"/>
        <dbReference type="EC" id="1.2.1.3"/>
    </reaction>
</comment>
<dbReference type="PROSITE" id="PS00070">
    <property type="entry name" value="ALDEHYDE_DEHYDR_CYS"/>
    <property type="match status" value="1"/>
</dbReference>
<dbReference type="SUPFAM" id="SSF53720">
    <property type="entry name" value="ALDH-like"/>
    <property type="match status" value="1"/>
</dbReference>
<evidence type="ECO:0000313" key="8">
    <source>
        <dbReference type="EMBL" id="GAA4711201.1"/>
    </source>
</evidence>
<dbReference type="EMBL" id="BAABIC010000031">
    <property type="protein sequence ID" value="GAA4711201.1"/>
    <property type="molecule type" value="Genomic_DNA"/>
</dbReference>
<dbReference type="Proteomes" id="UP001500325">
    <property type="component" value="Unassembled WGS sequence"/>
</dbReference>
<reference evidence="9" key="1">
    <citation type="journal article" date="2019" name="Int. J. Syst. Evol. Microbiol.">
        <title>The Global Catalogue of Microorganisms (GCM) 10K type strain sequencing project: providing services to taxonomists for standard genome sequencing and annotation.</title>
        <authorList>
            <consortium name="The Broad Institute Genomics Platform"/>
            <consortium name="The Broad Institute Genome Sequencing Center for Infectious Disease"/>
            <person name="Wu L."/>
            <person name="Ma J."/>
        </authorList>
    </citation>
    <scope>NUCLEOTIDE SEQUENCE [LARGE SCALE GENOMIC DNA]</scope>
    <source>
        <strain evidence="9">JCM 18055</strain>
    </source>
</reference>
<dbReference type="InterPro" id="IPR016161">
    <property type="entry name" value="Ald_DH/histidinol_DH"/>
</dbReference>
<evidence type="ECO:0000259" key="7">
    <source>
        <dbReference type="Pfam" id="PF00171"/>
    </source>
</evidence>
<accession>A0ABP8XN79</accession>
<dbReference type="Gene3D" id="3.40.605.10">
    <property type="entry name" value="Aldehyde Dehydrogenase, Chain A, domain 1"/>
    <property type="match status" value="1"/>
</dbReference>
<proteinExistence type="inferred from homology"/>
<dbReference type="PANTHER" id="PTHR42804:SF1">
    <property type="entry name" value="ALDEHYDE DEHYDROGENASE-RELATED"/>
    <property type="match status" value="1"/>
</dbReference>
<dbReference type="InterPro" id="IPR016160">
    <property type="entry name" value="Ald_DH_CS_CYS"/>
</dbReference>
<dbReference type="EC" id="1.2.1.3" evidence="3"/>
<comment type="caution">
    <text evidence="8">The sequence shown here is derived from an EMBL/GenBank/DDBJ whole genome shotgun (WGS) entry which is preliminary data.</text>
</comment>
<evidence type="ECO:0000256" key="3">
    <source>
        <dbReference type="ARBA" id="ARBA00024226"/>
    </source>
</evidence>
<evidence type="ECO:0000256" key="1">
    <source>
        <dbReference type="ARBA" id="ARBA00009986"/>
    </source>
</evidence>
<dbReference type="Pfam" id="PF00171">
    <property type="entry name" value="Aldedh"/>
    <property type="match status" value="1"/>
</dbReference>
<dbReference type="CDD" id="cd07138">
    <property type="entry name" value="ALDH_CddD_SSP0762"/>
    <property type="match status" value="1"/>
</dbReference>
<name>A0ABP8XN79_9PSEU</name>
<keyword evidence="2 6" id="KW-0560">Oxidoreductase</keyword>
<protein>
    <recommendedName>
        <fullName evidence="3">aldehyde dehydrogenase (NAD(+))</fullName>
        <ecNumber evidence="3">1.2.1.3</ecNumber>
    </recommendedName>
</protein>
<evidence type="ECO:0000256" key="2">
    <source>
        <dbReference type="ARBA" id="ARBA00023002"/>
    </source>
</evidence>
<dbReference type="InterPro" id="IPR016162">
    <property type="entry name" value="Ald_DH_N"/>
</dbReference>
<dbReference type="InterPro" id="IPR015590">
    <property type="entry name" value="Aldehyde_DH_dom"/>
</dbReference>
<evidence type="ECO:0000256" key="6">
    <source>
        <dbReference type="RuleBase" id="RU003345"/>
    </source>
</evidence>
<sequence>MHVVTFDLYVDGAWTASASTERVEVLNPATEERIGDVPAGSPEDVDLAVAAASRALEGWAATDPGERAKLVSRLADELERRQDEITEIVVAEVGTPRRTARWAQVGLGIVDLREAASAAADFPWEEPLRNSLIVREPVGVVGAITPWNYPLHQITAKIGAAFAAGCTVVVKASEVAPLTARALTEAIDAIGVPPGVFNLVNGYGPIVGEALAVHPDVDMVSFTGSNAVGKRILELAAGTVKRVSVELGGKSAAVLLDDLSEEEFAKAVPHTVRACYMNGGQSCNAQTRMLVPRTRLAAAEELAKAAAEAYAPGDPTADATKLGPMVTAAQRDKILRYIRTGVEEGARLVTGSPEAPEGPGFYVRPTVLSDVAPTATVAQEEIFGPVLSIIPFDSEEEAVAIANGTIFGIAGAVWSTDKGHAQSVARRMKATQIEVNGGRFNGAAPFGGFKQSGHGREGGAFGLEEFVEIKSLQL</sequence>
<feature type="domain" description="Aldehyde dehydrogenase" evidence="7">
    <location>
        <begin position="14"/>
        <end position="471"/>
    </location>
</feature>
<dbReference type="PROSITE" id="PS00687">
    <property type="entry name" value="ALDEHYDE_DEHYDR_GLU"/>
    <property type="match status" value="1"/>
</dbReference>
<dbReference type="Gene3D" id="3.40.309.10">
    <property type="entry name" value="Aldehyde Dehydrogenase, Chain A, domain 2"/>
    <property type="match status" value="1"/>
</dbReference>
<evidence type="ECO:0000313" key="9">
    <source>
        <dbReference type="Proteomes" id="UP001500325"/>
    </source>
</evidence>
<dbReference type="PANTHER" id="PTHR42804">
    <property type="entry name" value="ALDEHYDE DEHYDROGENASE"/>
    <property type="match status" value="1"/>
</dbReference>
<dbReference type="InterPro" id="IPR029510">
    <property type="entry name" value="Ald_DH_CS_GLU"/>
</dbReference>
<organism evidence="8 9">
    <name type="scientific">Pseudonocardia yuanmonensis</name>
    <dbReference type="NCBI Taxonomy" id="1095914"/>
    <lineage>
        <taxon>Bacteria</taxon>
        <taxon>Bacillati</taxon>
        <taxon>Actinomycetota</taxon>
        <taxon>Actinomycetes</taxon>
        <taxon>Pseudonocardiales</taxon>
        <taxon>Pseudonocardiaceae</taxon>
        <taxon>Pseudonocardia</taxon>
    </lineage>
</organism>
<feature type="active site" evidence="5">
    <location>
        <position position="246"/>
    </location>
</feature>
<dbReference type="InterPro" id="IPR016163">
    <property type="entry name" value="Ald_DH_C"/>
</dbReference>
<evidence type="ECO:0000256" key="5">
    <source>
        <dbReference type="PROSITE-ProRule" id="PRU10007"/>
    </source>
</evidence>